<dbReference type="GO" id="GO:0046872">
    <property type="term" value="F:metal ion binding"/>
    <property type="evidence" value="ECO:0007669"/>
    <property type="project" value="UniProtKB-KW"/>
</dbReference>
<comment type="similarity">
    <text evidence="4">Belongs to the FPP/GGPP synthase family.</text>
</comment>
<keyword evidence="3" id="KW-0460">Magnesium</keyword>
<organism evidence="5 6">
    <name type="scientific">Sphaerosporella brunnea</name>
    <dbReference type="NCBI Taxonomy" id="1250544"/>
    <lineage>
        <taxon>Eukaryota</taxon>
        <taxon>Fungi</taxon>
        <taxon>Dikarya</taxon>
        <taxon>Ascomycota</taxon>
        <taxon>Pezizomycotina</taxon>
        <taxon>Pezizomycetes</taxon>
        <taxon>Pezizales</taxon>
        <taxon>Pyronemataceae</taxon>
        <taxon>Sphaerosporella</taxon>
    </lineage>
</organism>
<dbReference type="SFLD" id="SFLDS00005">
    <property type="entry name" value="Isoprenoid_Synthase_Type_I"/>
    <property type="match status" value="1"/>
</dbReference>
<dbReference type="GO" id="GO:0004659">
    <property type="term" value="F:prenyltransferase activity"/>
    <property type="evidence" value="ECO:0007669"/>
    <property type="project" value="InterPro"/>
</dbReference>
<dbReference type="GO" id="GO:0046165">
    <property type="term" value="P:alcohol biosynthetic process"/>
    <property type="evidence" value="ECO:0007669"/>
    <property type="project" value="UniProtKB-ARBA"/>
</dbReference>
<accession>A0A5J5ETE0</accession>
<dbReference type="CDD" id="cd00685">
    <property type="entry name" value="Trans_IPPS_HT"/>
    <property type="match status" value="1"/>
</dbReference>
<keyword evidence="1 4" id="KW-0808">Transferase</keyword>
<evidence type="ECO:0000313" key="5">
    <source>
        <dbReference type="EMBL" id="KAA8902589.1"/>
    </source>
</evidence>
<gene>
    <name evidence="5" type="ORF">FN846DRAFT_891454</name>
</gene>
<dbReference type="AlphaFoldDB" id="A0A5J5ETE0"/>
<evidence type="ECO:0000256" key="2">
    <source>
        <dbReference type="ARBA" id="ARBA00022723"/>
    </source>
</evidence>
<dbReference type="SUPFAM" id="SSF48576">
    <property type="entry name" value="Terpenoid synthases"/>
    <property type="match status" value="1"/>
</dbReference>
<evidence type="ECO:0000256" key="3">
    <source>
        <dbReference type="ARBA" id="ARBA00022842"/>
    </source>
</evidence>
<dbReference type="Pfam" id="PF00348">
    <property type="entry name" value="polyprenyl_synt"/>
    <property type="match status" value="1"/>
</dbReference>
<evidence type="ECO:0000313" key="6">
    <source>
        <dbReference type="Proteomes" id="UP000326924"/>
    </source>
</evidence>
<dbReference type="Gene3D" id="1.10.600.10">
    <property type="entry name" value="Farnesyl Diphosphate Synthase"/>
    <property type="match status" value="1"/>
</dbReference>
<dbReference type="PROSITE" id="PS00444">
    <property type="entry name" value="POLYPRENYL_SYNTHASE_2"/>
    <property type="match status" value="1"/>
</dbReference>
<dbReference type="Proteomes" id="UP000326924">
    <property type="component" value="Unassembled WGS sequence"/>
</dbReference>
<dbReference type="PROSITE" id="PS00723">
    <property type="entry name" value="POLYPRENYL_SYNTHASE_1"/>
    <property type="match status" value="1"/>
</dbReference>
<evidence type="ECO:0000256" key="1">
    <source>
        <dbReference type="ARBA" id="ARBA00022679"/>
    </source>
</evidence>
<dbReference type="InterPro" id="IPR008949">
    <property type="entry name" value="Isoprenoid_synthase_dom_sf"/>
</dbReference>
<dbReference type="FunCoup" id="A0A5J5ETE0">
    <property type="interactions" value="492"/>
</dbReference>
<dbReference type="InParanoid" id="A0A5J5ETE0"/>
<dbReference type="OrthoDB" id="6921389at2759"/>
<protein>
    <submittedName>
        <fullName evidence="5">Isoprenoid synthase domain-containing protein</fullName>
    </submittedName>
</protein>
<keyword evidence="6" id="KW-1185">Reference proteome</keyword>
<dbReference type="PANTHER" id="PTHR12001">
    <property type="entry name" value="GERANYLGERANYL PYROPHOSPHATE SYNTHASE"/>
    <property type="match status" value="1"/>
</dbReference>
<dbReference type="GO" id="GO:0043386">
    <property type="term" value="P:mycotoxin biosynthetic process"/>
    <property type="evidence" value="ECO:0007669"/>
    <property type="project" value="UniProtKB-ARBA"/>
</dbReference>
<dbReference type="EMBL" id="VXIS01000130">
    <property type="protein sequence ID" value="KAA8902589.1"/>
    <property type="molecule type" value="Genomic_DNA"/>
</dbReference>
<comment type="caution">
    <text evidence="5">The sequence shown here is derived from an EMBL/GenBank/DDBJ whole genome shotgun (WGS) entry which is preliminary data.</text>
</comment>
<dbReference type="GO" id="GO:0008299">
    <property type="term" value="P:isoprenoid biosynthetic process"/>
    <property type="evidence" value="ECO:0007669"/>
    <property type="project" value="InterPro"/>
</dbReference>
<dbReference type="InterPro" id="IPR033749">
    <property type="entry name" value="Polyprenyl_synt_CS"/>
</dbReference>
<name>A0A5J5ETE0_9PEZI</name>
<dbReference type="PANTHER" id="PTHR12001:SF44">
    <property type="entry name" value="GERANYLGERANYL PYROPHOSPHATE SYNTHASE"/>
    <property type="match status" value="1"/>
</dbReference>
<proteinExistence type="inferred from homology"/>
<reference evidence="5 6" key="1">
    <citation type="submission" date="2019-09" db="EMBL/GenBank/DDBJ databases">
        <title>Draft genome of the ectomycorrhizal ascomycete Sphaerosporella brunnea.</title>
        <authorList>
            <consortium name="DOE Joint Genome Institute"/>
            <person name="Benucci G.M."/>
            <person name="Marozzi G."/>
            <person name="Antonielli L."/>
            <person name="Sanchez S."/>
            <person name="Marco P."/>
            <person name="Wang X."/>
            <person name="Falini L.B."/>
            <person name="Barry K."/>
            <person name="Haridas S."/>
            <person name="Lipzen A."/>
            <person name="Labutti K."/>
            <person name="Grigoriev I.V."/>
            <person name="Murat C."/>
            <person name="Martin F."/>
            <person name="Albertini E."/>
            <person name="Donnini D."/>
            <person name="Bonito G."/>
        </authorList>
    </citation>
    <scope>NUCLEOTIDE SEQUENCE [LARGE SCALE GENOMIC DNA]</scope>
    <source>
        <strain evidence="5 6">Sb_GMNB300</strain>
    </source>
</reference>
<dbReference type="InterPro" id="IPR000092">
    <property type="entry name" value="Polyprenyl_synt"/>
</dbReference>
<sequence>MPEINATAARTNGVTPVINGIAPQASGINPKGTMGKSGLDFTAQSVWTEEKEKILLGPYDYLVSCPGKDVRKQLIYAFNVWLQVPEDVLEVISNVVAMLHTASLLVDDVEDNSILRRGVPVAHSIFGVAQTINTANYVYFQALAELTKLNNPDILKIYTEEALNLHRGQGMDLFWRDNLRCPTTEDYLEMVSNKTGGLFRLAIKLMQASSASNEDYVPLVNYIGLIFQVRDDYMNLQSSRYHSNKGFCEDLTEGKFSFPIIHSIRADPNNLQLLNILKQRTENEDVKKYAVTYMEEKTGTFAYTRMVLAELDQKARQLLEAHGGNEHLSRILDKMRVDEEEAA</sequence>
<keyword evidence="2" id="KW-0479">Metal-binding</keyword>
<evidence type="ECO:0000256" key="4">
    <source>
        <dbReference type="RuleBase" id="RU004466"/>
    </source>
</evidence>